<feature type="compositionally biased region" description="Basic and acidic residues" evidence="8">
    <location>
        <begin position="438"/>
        <end position="450"/>
    </location>
</feature>
<evidence type="ECO:0000256" key="5">
    <source>
        <dbReference type="ARBA" id="ARBA00022989"/>
    </source>
</evidence>
<dbReference type="Pfam" id="PF01529">
    <property type="entry name" value="DHHC"/>
    <property type="match status" value="1"/>
</dbReference>
<evidence type="ECO:0000256" key="8">
    <source>
        <dbReference type="SAM" id="MobiDB-lite"/>
    </source>
</evidence>
<proteinExistence type="inferred from homology"/>
<dbReference type="GO" id="GO:0030488">
    <property type="term" value="P:tRNA methylation"/>
    <property type="evidence" value="ECO:0007669"/>
    <property type="project" value="TreeGrafter"/>
</dbReference>
<feature type="domain" description="Methyltransferase type 11" evidence="10">
    <location>
        <begin position="295"/>
        <end position="386"/>
    </location>
</feature>
<dbReference type="PROSITE" id="PS50216">
    <property type="entry name" value="DHHC"/>
    <property type="match status" value="1"/>
</dbReference>
<feature type="transmembrane region" description="Helical" evidence="7">
    <location>
        <begin position="177"/>
        <end position="204"/>
    </location>
</feature>
<reference evidence="11 12" key="2">
    <citation type="submission" date="2013-02" db="EMBL/GenBank/DDBJ databases">
        <title>The Genome Sequence of Plasmodium falciparum Palo Alto/Uganda.</title>
        <authorList>
            <consortium name="The Broad Institute Genome Sequencing Platform"/>
            <consortium name="The Broad Institute Genome Sequencing Center for Infectious Disease"/>
            <person name="Neafsey D."/>
            <person name="Cheeseman I."/>
            <person name="Volkman S."/>
            <person name="Adams J."/>
            <person name="Walker B."/>
            <person name="Young S.K."/>
            <person name="Zeng Q."/>
            <person name="Gargeya S."/>
            <person name="Fitzgerald M."/>
            <person name="Haas B."/>
            <person name="Abouelleil A."/>
            <person name="Alvarado L."/>
            <person name="Arachchi H.M."/>
            <person name="Berlin A.M."/>
            <person name="Chapman S.B."/>
            <person name="Dewar J."/>
            <person name="Goldberg J."/>
            <person name="Griggs A."/>
            <person name="Gujja S."/>
            <person name="Hansen M."/>
            <person name="Howarth C."/>
            <person name="Imamovic A."/>
            <person name="Larimer J."/>
            <person name="McCowan C."/>
            <person name="Murphy C."/>
            <person name="Neiman D."/>
            <person name="Pearson M."/>
            <person name="Priest M."/>
            <person name="Roberts A."/>
            <person name="Saif S."/>
            <person name="Shea T."/>
            <person name="Sisk P."/>
            <person name="Sykes S."/>
            <person name="Wortman J."/>
            <person name="Nusbaum C."/>
            <person name="Birren B."/>
        </authorList>
    </citation>
    <scope>NUCLEOTIDE SEQUENCE [LARGE SCALE GENOMIC DNA]</scope>
    <source>
        <strain evidence="11 12">Palo Alto/Uganda</strain>
    </source>
</reference>
<protein>
    <recommendedName>
        <fullName evidence="7">Palmitoyltransferase</fullName>
        <ecNumber evidence="7">2.3.1.225</ecNumber>
    </recommendedName>
</protein>
<dbReference type="GO" id="GO:0016020">
    <property type="term" value="C:membrane"/>
    <property type="evidence" value="ECO:0007669"/>
    <property type="project" value="UniProtKB-SubCell"/>
</dbReference>
<feature type="region of interest" description="Disordered" evidence="8">
    <location>
        <begin position="423"/>
        <end position="450"/>
    </location>
</feature>
<dbReference type="OrthoDB" id="331948at2759"/>
<dbReference type="GO" id="GO:0000049">
    <property type="term" value="F:tRNA binding"/>
    <property type="evidence" value="ECO:0007669"/>
    <property type="project" value="TreeGrafter"/>
</dbReference>
<dbReference type="InterPro" id="IPR001594">
    <property type="entry name" value="Palmitoyltrfase_DHHC"/>
</dbReference>
<dbReference type="InterPro" id="IPR029063">
    <property type="entry name" value="SAM-dependent_MTases_sf"/>
</dbReference>
<dbReference type="EC" id="2.3.1.225" evidence="7"/>
<dbReference type="EMBL" id="KI927304">
    <property type="protein sequence ID" value="ETW56370.1"/>
    <property type="molecule type" value="Genomic_DNA"/>
</dbReference>
<dbReference type="Proteomes" id="UP000019103">
    <property type="component" value="Unassembled WGS sequence"/>
</dbReference>
<dbReference type="Pfam" id="PF08241">
    <property type="entry name" value="Methyltransf_11"/>
    <property type="match status" value="1"/>
</dbReference>
<gene>
    <name evidence="11" type="ORF">PFUGPA_01545</name>
</gene>
<dbReference type="PANTHER" id="PTHR13069:SF21">
    <property type="entry name" value="ALKYLATED DNA REPAIR PROTEIN ALKB HOMOLOG 8"/>
    <property type="match status" value="1"/>
</dbReference>
<dbReference type="GO" id="GO:0005634">
    <property type="term" value="C:nucleus"/>
    <property type="evidence" value="ECO:0007669"/>
    <property type="project" value="TreeGrafter"/>
</dbReference>
<dbReference type="PANTHER" id="PTHR13069">
    <property type="entry name" value="ALKYLATED DNA REPAIR PROTEIN ALKB HOMOLOG 8"/>
    <property type="match status" value="1"/>
</dbReference>
<evidence type="ECO:0000259" key="9">
    <source>
        <dbReference type="Pfam" id="PF01529"/>
    </source>
</evidence>
<evidence type="ECO:0000259" key="10">
    <source>
        <dbReference type="Pfam" id="PF08241"/>
    </source>
</evidence>
<keyword evidence="3 7" id="KW-0808">Transferase</keyword>
<evidence type="ECO:0000313" key="11">
    <source>
        <dbReference type="EMBL" id="ETW56370.1"/>
    </source>
</evidence>
<dbReference type="InterPro" id="IPR013216">
    <property type="entry name" value="Methyltransf_11"/>
</dbReference>
<evidence type="ECO:0000256" key="1">
    <source>
        <dbReference type="ARBA" id="ARBA00004141"/>
    </source>
</evidence>
<accession>W4J2C9</accession>
<comment type="similarity">
    <text evidence="7">Belongs to the DHHC palmitoyltransferase family.</text>
</comment>
<keyword evidence="7" id="KW-0012">Acyltransferase</keyword>
<reference evidence="11 12" key="1">
    <citation type="submission" date="2013-02" db="EMBL/GenBank/DDBJ databases">
        <title>The Genome Annotation of Plasmodium falciparum Palo Alto/Uganda.</title>
        <authorList>
            <consortium name="The Broad Institute Genome Sequencing Platform"/>
            <consortium name="The Broad Institute Genome Sequencing Center for Infectious Disease"/>
            <person name="Neafsey D."/>
            <person name="Hoffman S."/>
            <person name="Volkman S."/>
            <person name="Rosenthal P."/>
            <person name="Walker B."/>
            <person name="Young S.K."/>
            <person name="Zeng Q."/>
            <person name="Gargeya S."/>
            <person name="Fitzgerald M."/>
            <person name="Haas B."/>
            <person name="Abouelleil A."/>
            <person name="Allen A.W."/>
            <person name="Alvarado L."/>
            <person name="Arachchi H.M."/>
            <person name="Berlin A.M."/>
            <person name="Chapman S.B."/>
            <person name="Gainer-Dewar J."/>
            <person name="Goldberg J."/>
            <person name="Griggs A."/>
            <person name="Gujja S."/>
            <person name="Hansen M."/>
            <person name="Howarth C."/>
            <person name="Imamovic A."/>
            <person name="Ireland A."/>
            <person name="Larimer J."/>
            <person name="McCowan C."/>
            <person name="Murphy C."/>
            <person name="Pearson M."/>
            <person name="Poon T.W."/>
            <person name="Priest M."/>
            <person name="Roberts A."/>
            <person name="Saif S."/>
            <person name="Shea T."/>
            <person name="Sisk P."/>
            <person name="Sykes S."/>
            <person name="Wortman J."/>
            <person name="Nusbaum C."/>
            <person name="Birren B."/>
        </authorList>
    </citation>
    <scope>NUCLEOTIDE SEQUENCE [LARGE SCALE GENOMIC DNA]</scope>
    <source>
        <strain evidence="11 12">Palo Alto/Uganda</strain>
    </source>
</reference>
<feature type="compositionally biased region" description="Acidic residues" evidence="8">
    <location>
        <begin position="423"/>
        <end position="437"/>
    </location>
</feature>
<evidence type="ECO:0000256" key="2">
    <source>
        <dbReference type="ARBA" id="ARBA00022603"/>
    </source>
</evidence>
<feature type="domain" description="Palmitoyltransferase DHHC" evidence="9">
    <location>
        <begin position="92"/>
        <end position="215"/>
    </location>
</feature>
<dbReference type="GO" id="GO:0008757">
    <property type="term" value="F:S-adenosylmethionine-dependent methyltransferase activity"/>
    <property type="evidence" value="ECO:0007669"/>
    <property type="project" value="InterPro"/>
</dbReference>
<organism evidence="11 12">
    <name type="scientific">Plasmodium falciparum (isolate Palo Alto / Uganda)</name>
    <dbReference type="NCBI Taxonomy" id="57270"/>
    <lineage>
        <taxon>Eukaryota</taxon>
        <taxon>Sar</taxon>
        <taxon>Alveolata</taxon>
        <taxon>Apicomplexa</taxon>
        <taxon>Aconoidasida</taxon>
        <taxon>Haemosporida</taxon>
        <taxon>Plasmodiidae</taxon>
        <taxon>Plasmodium</taxon>
        <taxon>Plasmodium (Laverania)</taxon>
    </lineage>
</organism>
<dbReference type="CDD" id="cd02440">
    <property type="entry name" value="AdoMet_MTases"/>
    <property type="match status" value="1"/>
</dbReference>
<dbReference type="GO" id="GO:0019706">
    <property type="term" value="F:protein-cysteine S-palmitoyltransferase activity"/>
    <property type="evidence" value="ECO:0007669"/>
    <property type="project" value="UniProtKB-EC"/>
</dbReference>
<name>W4J2C9_PLAFP</name>
<comment type="catalytic activity">
    <reaction evidence="7">
        <text>L-cysteinyl-[protein] + hexadecanoyl-CoA = S-hexadecanoyl-L-cysteinyl-[protein] + CoA</text>
        <dbReference type="Rhea" id="RHEA:36683"/>
        <dbReference type="Rhea" id="RHEA-COMP:10131"/>
        <dbReference type="Rhea" id="RHEA-COMP:11032"/>
        <dbReference type="ChEBI" id="CHEBI:29950"/>
        <dbReference type="ChEBI" id="CHEBI:57287"/>
        <dbReference type="ChEBI" id="CHEBI:57379"/>
        <dbReference type="ChEBI" id="CHEBI:74151"/>
        <dbReference type="EC" id="2.3.1.225"/>
    </reaction>
</comment>
<evidence type="ECO:0000313" key="12">
    <source>
        <dbReference type="Proteomes" id="UP000019103"/>
    </source>
</evidence>
<keyword evidence="5 7" id="KW-1133">Transmembrane helix</keyword>
<dbReference type="GO" id="GO:0002098">
    <property type="term" value="P:tRNA wobble uridine modification"/>
    <property type="evidence" value="ECO:0007669"/>
    <property type="project" value="TreeGrafter"/>
</dbReference>
<dbReference type="AlphaFoldDB" id="W4J2C9"/>
<evidence type="ECO:0000256" key="3">
    <source>
        <dbReference type="ARBA" id="ARBA00022679"/>
    </source>
</evidence>
<sequence>MKEANAYEKDIRRLLPVMFYCMVLLQINVEKQYVNIDLLNEGYTKLLTFHILLLLLIWSFYKTYKVNPGNIPDNYEWKVDPNIGRIKEREKTGELRYCIHEKKYKPDRSHYCRAIEKNVLKMDHYCPWVANCVGFYNYKFFLLSLFYANICCLYVNINCYTSFPNFYSNPNILFNEVFYLFLEIVLASVILIIIFPFFLFHIYLTSKNYTTLEFCVTGQWEKGNIYDLGVEENFKQVLGDNILLWIFPLGKPKGNGLFYKTADQMDKYNINIIIYKSWKNVENIINEEKEGNIILDVGCGNGKNLSESSKYFYIGLDFSLYLLMLARKKMNTDLLLANCINIPLRSNLADLCISIAVIHHLGTHEKRKQAVKEMVRCTKIGGRILIYVWAYEQQENVVGNRKFDSQDIFVPWYFQQQYKTEGYDDDAEGEGEEEPEKENEKEKEESHKFKPVKKEEKLNLVIESNTLLRIKGKLRHEIIFGIPKKKKIQMQDKLMDRKNSYLVIFRFIREDNIKNFVTQKIKNKIPQNERQEKDCVPINVNEYTSEKLEKMYTLPTGSTLSTSDVSAEYANIKYEINNNSCTVYSCDYSCLLKHKDYITIINNVLDKNLSDEILENYKNEKWLMYTKNDEINVGYYFCRNIPNKIYKSYCISKLDSFFSLEFLERITKIFNNRQPNQITILNCHLKKAIEYVIESSYIFDVIKKNNHVYIYLYVYKYICI</sequence>
<keyword evidence="2" id="KW-0489">Methyltransferase</keyword>
<dbReference type="InterPro" id="IPR051422">
    <property type="entry name" value="AlkB_tRNA_MeTrf/Diox"/>
</dbReference>
<feature type="transmembrane region" description="Helical" evidence="7">
    <location>
        <begin position="140"/>
        <end position="157"/>
    </location>
</feature>
<dbReference type="GO" id="GO:0106335">
    <property type="term" value="F:tRNA (5-carboxymethyluridine(34)-5-O)-methyltransferase activity"/>
    <property type="evidence" value="ECO:0007669"/>
    <property type="project" value="TreeGrafter"/>
</dbReference>
<evidence type="ECO:0000256" key="4">
    <source>
        <dbReference type="ARBA" id="ARBA00022692"/>
    </source>
</evidence>
<keyword evidence="6 7" id="KW-0472">Membrane</keyword>
<evidence type="ECO:0000256" key="6">
    <source>
        <dbReference type="ARBA" id="ARBA00023136"/>
    </source>
</evidence>
<dbReference type="GO" id="GO:0005737">
    <property type="term" value="C:cytoplasm"/>
    <property type="evidence" value="ECO:0007669"/>
    <property type="project" value="TreeGrafter"/>
</dbReference>
<dbReference type="SUPFAM" id="SSF53335">
    <property type="entry name" value="S-adenosyl-L-methionine-dependent methyltransferases"/>
    <property type="match status" value="1"/>
</dbReference>
<keyword evidence="4 7" id="KW-0812">Transmembrane</keyword>
<comment type="subcellular location">
    <subcellularLocation>
        <location evidence="1">Membrane</location>
        <topology evidence="1">Multi-pass membrane protein</topology>
    </subcellularLocation>
</comment>
<comment type="domain">
    <text evidence="7">The DHHC domain is required for palmitoyltransferase activity.</text>
</comment>
<dbReference type="Gene3D" id="3.40.50.150">
    <property type="entry name" value="Vaccinia Virus protein VP39"/>
    <property type="match status" value="1"/>
</dbReference>
<evidence type="ECO:0000256" key="7">
    <source>
        <dbReference type="RuleBase" id="RU079119"/>
    </source>
</evidence>
<feature type="transmembrane region" description="Helical" evidence="7">
    <location>
        <begin position="42"/>
        <end position="61"/>
    </location>
</feature>